<dbReference type="Pfam" id="PF03374">
    <property type="entry name" value="ANT"/>
    <property type="match status" value="1"/>
</dbReference>
<dbReference type="PROSITE" id="PS51750">
    <property type="entry name" value="BRO_N"/>
    <property type="match status" value="1"/>
</dbReference>
<dbReference type="SMART" id="SM01040">
    <property type="entry name" value="Bro-N"/>
    <property type="match status" value="1"/>
</dbReference>
<name>A0ABT3HH91_9HYPH</name>
<keyword evidence="3" id="KW-1185">Reference proteome</keyword>
<comment type="caution">
    <text evidence="2">The sequence shown here is derived from an EMBL/GenBank/DDBJ whole genome shotgun (WGS) entry which is preliminary data.</text>
</comment>
<gene>
    <name evidence="2" type="ORF">M2319_004099</name>
</gene>
<dbReference type="PANTHER" id="PTHR36180:SF2">
    <property type="entry name" value="BRO FAMILY PROTEIN"/>
    <property type="match status" value="1"/>
</dbReference>
<dbReference type="InterPro" id="IPR003497">
    <property type="entry name" value="BRO_N_domain"/>
</dbReference>
<organism evidence="2 3">
    <name type="scientific">Rhodobium gokarnense</name>
    <dbReference type="NCBI Taxonomy" id="364296"/>
    <lineage>
        <taxon>Bacteria</taxon>
        <taxon>Pseudomonadati</taxon>
        <taxon>Pseudomonadota</taxon>
        <taxon>Alphaproteobacteria</taxon>
        <taxon>Hyphomicrobiales</taxon>
        <taxon>Rhodobiaceae</taxon>
        <taxon>Rhodobium</taxon>
    </lineage>
</organism>
<dbReference type="InterPro" id="IPR005039">
    <property type="entry name" value="Ant_C"/>
</dbReference>
<feature type="domain" description="Bro-N" evidence="1">
    <location>
        <begin position="9"/>
        <end position="121"/>
    </location>
</feature>
<dbReference type="RefSeq" id="WP_264603318.1">
    <property type="nucleotide sequence ID" value="NZ_JAOQNS010000014.1"/>
</dbReference>
<sequence>MNTQTTMEINGVTPFQFEGRNVRIVEQDGEFWFVAGDVAAELAYSSAPQMTRLLDADEKGVHPVHTPGGEQDVSIVSEAGVYRAIILRRATKKVDERIRKRISRFQRWVFHDVLPSIRRTGSYRAPEVDAMEALGNPNNLRSLLLTYTEKVLELEGTIAEQAPKVDALERLSNADGSLCITDAAKTLQVRPKDLFAFLRSHGWIYSRPGTSDIAYQSKLAQGLLEHKTTTVYRSDGSEKVTTQVRVTAKGLARLAQEFPPVAIEAVAG</sequence>
<evidence type="ECO:0000259" key="1">
    <source>
        <dbReference type="PROSITE" id="PS51750"/>
    </source>
</evidence>
<dbReference type="PANTHER" id="PTHR36180">
    <property type="entry name" value="DNA-BINDING PROTEIN-RELATED-RELATED"/>
    <property type="match status" value="1"/>
</dbReference>
<accession>A0ABT3HH91</accession>
<dbReference type="EMBL" id="JAOQNS010000014">
    <property type="protein sequence ID" value="MCW2309740.1"/>
    <property type="molecule type" value="Genomic_DNA"/>
</dbReference>
<dbReference type="Proteomes" id="UP001209755">
    <property type="component" value="Unassembled WGS sequence"/>
</dbReference>
<evidence type="ECO:0000313" key="2">
    <source>
        <dbReference type="EMBL" id="MCW2309740.1"/>
    </source>
</evidence>
<dbReference type="Pfam" id="PF02498">
    <property type="entry name" value="Bro-N"/>
    <property type="match status" value="1"/>
</dbReference>
<proteinExistence type="predicted"/>
<evidence type="ECO:0000313" key="3">
    <source>
        <dbReference type="Proteomes" id="UP001209755"/>
    </source>
</evidence>
<protein>
    <submittedName>
        <fullName evidence="2">Prophage antirepressor-like protein</fullName>
    </submittedName>
</protein>
<reference evidence="3" key="1">
    <citation type="submission" date="2023-07" db="EMBL/GenBank/DDBJ databases">
        <title>Genome sequencing of Purple Non-Sulfur Bacteria from various extreme environments.</title>
        <authorList>
            <person name="Mayer M."/>
        </authorList>
    </citation>
    <scope>NUCLEOTIDE SEQUENCE [LARGE SCALE GENOMIC DNA]</scope>
    <source>
        <strain evidence="3">DSM 17935</strain>
    </source>
</reference>